<evidence type="ECO:0000256" key="1">
    <source>
        <dbReference type="ARBA" id="ARBA00001974"/>
    </source>
</evidence>
<dbReference type="AlphaFoldDB" id="A0A6L9UJ01"/>
<dbReference type="Pfam" id="PF00441">
    <property type="entry name" value="Acyl-CoA_dh_1"/>
    <property type="match status" value="1"/>
</dbReference>
<evidence type="ECO:0000256" key="2">
    <source>
        <dbReference type="ARBA" id="ARBA00009347"/>
    </source>
</evidence>
<keyword evidence="5" id="KW-0560">Oxidoreductase</keyword>
<organism evidence="7 8">
    <name type="scientific">Rhizobium lusitanum</name>
    <dbReference type="NCBI Taxonomy" id="293958"/>
    <lineage>
        <taxon>Bacteria</taxon>
        <taxon>Pseudomonadati</taxon>
        <taxon>Pseudomonadota</taxon>
        <taxon>Alphaproteobacteria</taxon>
        <taxon>Hyphomicrobiales</taxon>
        <taxon>Rhizobiaceae</taxon>
        <taxon>Rhizobium/Agrobacterium group</taxon>
        <taxon>Rhizobium</taxon>
    </lineage>
</organism>
<dbReference type="InterPro" id="IPR009100">
    <property type="entry name" value="AcylCoA_DH/oxidase_NM_dom_sf"/>
</dbReference>
<dbReference type="GO" id="GO:0005737">
    <property type="term" value="C:cytoplasm"/>
    <property type="evidence" value="ECO:0007669"/>
    <property type="project" value="TreeGrafter"/>
</dbReference>
<dbReference type="GO" id="GO:0033539">
    <property type="term" value="P:fatty acid beta-oxidation using acyl-CoA dehydrogenase"/>
    <property type="evidence" value="ECO:0007669"/>
    <property type="project" value="TreeGrafter"/>
</dbReference>
<protein>
    <recommendedName>
        <fullName evidence="6">Acyl-CoA dehydrogenase/oxidase C-terminal domain-containing protein</fullName>
    </recommendedName>
</protein>
<feature type="domain" description="Acyl-CoA dehydrogenase/oxidase C-terminal" evidence="6">
    <location>
        <begin position="199"/>
        <end position="317"/>
    </location>
</feature>
<comment type="caution">
    <text evidence="7">The sequence shown here is derived from an EMBL/GenBank/DDBJ whole genome shotgun (WGS) entry which is preliminary data.</text>
</comment>
<dbReference type="Proteomes" id="UP000483035">
    <property type="component" value="Unassembled WGS sequence"/>
</dbReference>
<proteinExistence type="inferred from homology"/>
<evidence type="ECO:0000256" key="5">
    <source>
        <dbReference type="ARBA" id="ARBA00023002"/>
    </source>
</evidence>
<dbReference type="EMBL" id="WUEY01000033">
    <property type="protein sequence ID" value="NEI74558.1"/>
    <property type="molecule type" value="Genomic_DNA"/>
</dbReference>
<dbReference type="GO" id="GO:0003995">
    <property type="term" value="F:acyl-CoA dehydrogenase activity"/>
    <property type="evidence" value="ECO:0007669"/>
    <property type="project" value="TreeGrafter"/>
</dbReference>
<dbReference type="InterPro" id="IPR037069">
    <property type="entry name" value="AcylCoA_DH/ox_N_sf"/>
</dbReference>
<comment type="similarity">
    <text evidence="2">Belongs to the acyl-CoA dehydrogenase family.</text>
</comment>
<evidence type="ECO:0000313" key="7">
    <source>
        <dbReference type="EMBL" id="NEI74558.1"/>
    </source>
</evidence>
<dbReference type="SUPFAM" id="SSF56645">
    <property type="entry name" value="Acyl-CoA dehydrogenase NM domain-like"/>
    <property type="match status" value="1"/>
</dbReference>
<dbReference type="InterPro" id="IPR009075">
    <property type="entry name" value="AcylCo_DH/oxidase_C"/>
</dbReference>
<gene>
    <name evidence="7" type="ORF">GR212_33985</name>
</gene>
<evidence type="ECO:0000313" key="8">
    <source>
        <dbReference type="Proteomes" id="UP000483035"/>
    </source>
</evidence>
<evidence type="ECO:0000256" key="4">
    <source>
        <dbReference type="ARBA" id="ARBA00022827"/>
    </source>
</evidence>
<dbReference type="Gene3D" id="1.10.540.10">
    <property type="entry name" value="Acyl-CoA dehydrogenase/oxidase, N-terminal domain"/>
    <property type="match status" value="1"/>
</dbReference>
<name>A0A6L9UJ01_9HYPH</name>
<evidence type="ECO:0000259" key="6">
    <source>
        <dbReference type="Pfam" id="PF00441"/>
    </source>
</evidence>
<keyword evidence="3" id="KW-0285">Flavoprotein</keyword>
<dbReference type="PANTHER" id="PTHR48083">
    <property type="entry name" value="MEDIUM-CHAIN SPECIFIC ACYL-COA DEHYDROGENASE, MITOCHONDRIAL-RELATED"/>
    <property type="match status" value="1"/>
</dbReference>
<dbReference type="PANTHER" id="PTHR48083:SF2">
    <property type="entry name" value="MEDIUM-CHAIN SPECIFIC ACYL-COA DEHYDROGENASE, MITOCHONDRIAL"/>
    <property type="match status" value="1"/>
</dbReference>
<dbReference type="Gene3D" id="1.20.140.10">
    <property type="entry name" value="Butyryl-CoA Dehydrogenase, subunit A, domain 3"/>
    <property type="match status" value="1"/>
</dbReference>
<dbReference type="InterPro" id="IPR050741">
    <property type="entry name" value="Acyl-CoA_dehydrogenase"/>
</dbReference>
<sequence length="340" mass="36246">MDFDFSFEQQLIGKSVRSALAKLPPVMNRAPYPYGATELTRTLAELGVWGTGDVEGPGLGFVDAVVVAMEVGRALPAAPVIEQLAASLVLPSAQTELARAIAAGAMTTIAVSGGFGRRGEGLRGQIVVPFAAEAVAVLAPVSGREWGVFSSENLSLSPLESMDITADVFRAEALSAPSSVFIPGRGAVSLADVLELLATAEIVGSAEIALEKTVDYVRERKQFGKPIGTNQAVKHLAADAASDVEIMKVGIEYAGWALDQAANDETQTEEARIALLTARSFVGEHARLVLERCVQMHGGIAFTWDFGLHRYLRRILYRTNTIIRPLESRDQIASLVLAEA</sequence>
<dbReference type="RefSeq" id="WP_163993943.1">
    <property type="nucleotide sequence ID" value="NZ_WUEY01000033.1"/>
</dbReference>
<dbReference type="GO" id="GO:0050660">
    <property type="term" value="F:flavin adenine dinucleotide binding"/>
    <property type="evidence" value="ECO:0007669"/>
    <property type="project" value="InterPro"/>
</dbReference>
<accession>A0A6L9UJ01</accession>
<evidence type="ECO:0000256" key="3">
    <source>
        <dbReference type="ARBA" id="ARBA00022630"/>
    </source>
</evidence>
<comment type="cofactor">
    <cofactor evidence="1">
        <name>FAD</name>
        <dbReference type="ChEBI" id="CHEBI:57692"/>
    </cofactor>
</comment>
<dbReference type="SUPFAM" id="SSF47203">
    <property type="entry name" value="Acyl-CoA dehydrogenase C-terminal domain-like"/>
    <property type="match status" value="1"/>
</dbReference>
<keyword evidence="4" id="KW-0274">FAD</keyword>
<dbReference type="InterPro" id="IPR036250">
    <property type="entry name" value="AcylCo_DH-like_C"/>
</dbReference>
<reference evidence="7 8" key="1">
    <citation type="submission" date="2019-12" db="EMBL/GenBank/DDBJ databases">
        <title>Rhizobium genotypes associated with high levels of biological nitrogen fixation by grain legumes in a temperate-maritime cropping system.</title>
        <authorList>
            <person name="Maluk M."/>
            <person name="Francesc Ferrando Molina F."/>
            <person name="Lopez Del Egido L."/>
            <person name="Lafos M."/>
            <person name="Langarica-Fuentes A."/>
            <person name="Gebre Yohannes G."/>
            <person name="Young M.W."/>
            <person name="Martin P."/>
            <person name="Gantlett R."/>
            <person name="Kenicer G."/>
            <person name="Hawes C."/>
            <person name="Begg G.S."/>
            <person name="Quilliam R.S."/>
            <person name="Squire G.R."/>
            <person name="Poole P.S."/>
            <person name="Young P.W."/>
            <person name="Iannetta P.M."/>
            <person name="James E.K."/>
        </authorList>
    </citation>
    <scope>NUCLEOTIDE SEQUENCE [LARGE SCALE GENOMIC DNA]</scope>
    <source>
        <strain evidence="7 8">JHI1118</strain>
    </source>
</reference>